<proteinExistence type="predicted"/>
<dbReference type="AlphaFoldDB" id="A0A1Y2BXZ5"/>
<sequence>MIYKPLTDEQLLTANAFFLSGPQRKLQKMLQDQAKLMKEIQESQAISAEFSKGKSANPFLQPRLFTATTSSCSTISELKGQTNTLGPLQLKHHGLNTHILLSFFLNHIFYPPPTFQLRLN</sequence>
<name>A0A1Y2BXZ5_9FUNG</name>
<gene>
    <name evidence="1" type="ORF">BCR33DRAFT_392909</name>
</gene>
<reference evidence="1 2" key="1">
    <citation type="submission" date="2016-07" db="EMBL/GenBank/DDBJ databases">
        <title>Pervasive Adenine N6-methylation of Active Genes in Fungi.</title>
        <authorList>
            <consortium name="DOE Joint Genome Institute"/>
            <person name="Mondo S.J."/>
            <person name="Dannebaum R.O."/>
            <person name="Kuo R.C."/>
            <person name="Labutti K."/>
            <person name="Haridas S."/>
            <person name="Kuo A."/>
            <person name="Salamov A."/>
            <person name="Ahrendt S.R."/>
            <person name="Lipzen A."/>
            <person name="Sullivan W."/>
            <person name="Andreopoulos W.B."/>
            <person name="Clum A."/>
            <person name="Lindquist E."/>
            <person name="Daum C."/>
            <person name="Ramamoorthy G.K."/>
            <person name="Gryganskyi A."/>
            <person name="Culley D."/>
            <person name="Magnuson J.K."/>
            <person name="James T.Y."/>
            <person name="O'Malley M.A."/>
            <person name="Stajich J.E."/>
            <person name="Spatafora J.W."/>
            <person name="Visel A."/>
            <person name="Grigoriev I.V."/>
        </authorList>
    </citation>
    <scope>NUCLEOTIDE SEQUENCE [LARGE SCALE GENOMIC DNA]</scope>
    <source>
        <strain evidence="1 2">JEL800</strain>
    </source>
</reference>
<evidence type="ECO:0000313" key="2">
    <source>
        <dbReference type="Proteomes" id="UP000193642"/>
    </source>
</evidence>
<dbReference type="EMBL" id="MCGO01000039">
    <property type="protein sequence ID" value="ORY39633.1"/>
    <property type="molecule type" value="Genomic_DNA"/>
</dbReference>
<accession>A0A1Y2BXZ5</accession>
<organism evidence="1 2">
    <name type="scientific">Rhizoclosmatium globosum</name>
    <dbReference type="NCBI Taxonomy" id="329046"/>
    <lineage>
        <taxon>Eukaryota</taxon>
        <taxon>Fungi</taxon>
        <taxon>Fungi incertae sedis</taxon>
        <taxon>Chytridiomycota</taxon>
        <taxon>Chytridiomycota incertae sedis</taxon>
        <taxon>Chytridiomycetes</taxon>
        <taxon>Chytridiales</taxon>
        <taxon>Chytriomycetaceae</taxon>
        <taxon>Rhizoclosmatium</taxon>
    </lineage>
</organism>
<comment type="caution">
    <text evidence="1">The sequence shown here is derived from an EMBL/GenBank/DDBJ whole genome shotgun (WGS) entry which is preliminary data.</text>
</comment>
<evidence type="ECO:0000313" key="1">
    <source>
        <dbReference type="EMBL" id="ORY39633.1"/>
    </source>
</evidence>
<dbReference type="Proteomes" id="UP000193642">
    <property type="component" value="Unassembled WGS sequence"/>
</dbReference>
<protein>
    <submittedName>
        <fullName evidence="1">Uncharacterized protein</fullName>
    </submittedName>
</protein>
<keyword evidence="2" id="KW-1185">Reference proteome</keyword>